<proteinExistence type="predicted"/>
<accession>A0A9N9BNL2</accession>
<comment type="caution">
    <text evidence="1">The sequence shown here is derived from an EMBL/GenBank/DDBJ whole genome shotgun (WGS) entry which is preliminary data.</text>
</comment>
<evidence type="ECO:0000313" key="1">
    <source>
        <dbReference type="EMBL" id="CAG8570710.1"/>
    </source>
</evidence>
<dbReference type="AlphaFoldDB" id="A0A9N9BNL2"/>
<sequence length="57" mass="6432">MSPSELRPVVFCLGPYFSLDSDLTVTSSPSLSELNKDMIKELVKRHDKNCVYIESLV</sequence>
<dbReference type="EMBL" id="CAJVPJ010001009">
    <property type="protein sequence ID" value="CAG8570710.1"/>
    <property type="molecule type" value="Genomic_DNA"/>
</dbReference>
<reference evidence="1" key="1">
    <citation type="submission" date="2021-06" db="EMBL/GenBank/DDBJ databases">
        <authorList>
            <person name="Kallberg Y."/>
            <person name="Tangrot J."/>
            <person name="Rosling A."/>
        </authorList>
    </citation>
    <scope>NUCLEOTIDE SEQUENCE</scope>
    <source>
        <strain evidence="1">IA702</strain>
    </source>
</reference>
<keyword evidence="2" id="KW-1185">Reference proteome</keyword>
<gene>
    <name evidence="1" type="ORF">POCULU_LOCUS5981</name>
</gene>
<dbReference type="Proteomes" id="UP000789572">
    <property type="component" value="Unassembled WGS sequence"/>
</dbReference>
<evidence type="ECO:0000313" key="2">
    <source>
        <dbReference type="Proteomes" id="UP000789572"/>
    </source>
</evidence>
<organism evidence="1 2">
    <name type="scientific">Paraglomus occultum</name>
    <dbReference type="NCBI Taxonomy" id="144539"/>
    <lineage>
        <taxon>Eukaryota</taxon>
        <taxon>Fungi</taxon>
        <taxon>Fungi incertae sedis</taxon>
        <taxon>Mucoromycota</taxon>
        <taxon>Glomeromycotina</taxon>
        <taxon>Glomeromycetes</taxon>
        <taxon>Paraglomerales</taxon>
        <taxon>Paraglomeraceae</taxon>
        <taxon>Paraglomus</taxon>
    </lineage>
</organism>
<name>A0A9N9BNL2_9GLOM</name>
<protein>
    <submittedName>
        <fullName evidence="1">4779_t:CDS:1</fullName>
    </submittedName>
</protein>